<dbReference type="Gene3D" id="3.90.550.10">
    <property type="entry name" value="Spore Coat Polysaccharide Biosynthesis Protein SpsA, Chain A"/>
    <property type="match status" value="1"/>
</dbReference>
<evidence type="ECO:0000313" key="3">
    <source>
        <dbReference type="EMBL" id="MFK4752351.1"/>
    </source>
</evidence>
<dbReference type="InterPro" id="IPR029044">
    <property type="entry name" value="Nucleotide-diphossugar_trans"/>
</dbReference>
<sequence length="213" mass="23088">MTNSEATVESPHRQILGVVMAAGYSSRFGAGDKRMARWPATGRTLLGETIHQLRQVLADVVVVIRPDDQPQSLGIPDDSDIIRARHAEQGLGASIADALGAIQASATWSQRHSLALMLGDMPTIQPTSVRQLLQRASRQHIVRPTYQGRPGHPVVFGRTYWPALQQLPAASSGARQVIQQHLSHVLHIAVDDPGVVQDIDTLEALTAASRRSV</sequence>
<dbReference type="SUPFAM" id="SSF53448">
    <property type="entry name" value="Nucleotide-diphospho-sugar transferases"/>
    <property type="match status" value="1"/>
</dbReference>
<gene>
    <name evidence="3" type="ORF">WG929_08005</name>
</gene>
<proteinExistence type="predicted"/>
<name>A0ABW8NHB5_9GAMM</name>
<keyword evidence="4" id="KW-1185">Reference proteome</keyword>
<dbReference type="PANTHER" id="PTHR43777:SF1">
    <property type="entry name" value="MOLYBDENUM COFACTOR CYTIDYLYLTRANSFERASE"/>
    <property type="match status" value="1"/>
</dbReference>
<dbReference type="PANTHER" id="PTHR43777">
    <property type="entry name" value="MOLYBDENUM COFACTOR CYTIDYLYLTRANSFERASE"/>
    <property type="match status" value="1"/>
</dbReference>
<protein>
    <submittedName>
        <fullName evidence="3">Nucleotidyltransferase family protein</fullName>
    </submittedName>
</protein>
<dbReference type="CDD" id="cd04182">
    <property type="entry name" value="GT_2_like_f"/>
    <property type="match status" value="1"/>
</dbReference>
<evidence type="ECO:0000313" key="4">
    <source>
        <dbReference type="Proteomes" id="UP001620597"/>
    </source>
</evidence>
<evidence type="ECO:0000256" key="1">
    <source>
        <dbReference type="ARBA" id="ARBA00022842"/>
    </source>
</evidence>
<comment type="caution">
    <text evidence="3">The sequence shown here is derived from an EMBL/GenBank/DDBJ whole genome shotgun (WGS) entry which is preliminary data.</text>
</comment>
<accession>A0ABW8NHB5</accession>
<reference evidence="3 4" key="1">
    <citation type="submission" date="2024-03" db="EMBL/GenBank/DDBJ databases">
        <title>High-quality draft genome sequence of Oceanobacter sp. wDCs-4.</title>
        <authorList>
            <person name="Dong C."/>
        </authorList>
    </citation>
    <scope>NUCLEOTIDE SEQUENCE [LARGE SCALE GENOMIC DNA]</scope>
    <source>
        <strain evidence="4">wDCs-4</strain>
    </source>
</reference>
<dbReference type="EMBL" id="JBBKTX010000008">
    <property type="protein sequence ID" value="MFK4752351.1"/>
    <property type="molecule type" value="Genomic_DNA"/>
</dbReference>
<keyword evidence="1" id="KW-0460">Magnesium</keyword>
<feature type="domain" description="MobA-like NTP transferase" evidence="2">
    <location>
        <begin position="17"/>
        <end position="183"/>
    </location>
</feature>
<dbReference type="Pfam" id="PF12804">
    <property type="entry name" value="NTP_transf_3"/>
    <property type="match status" value="1"/>
</dbReference>
<dbReference type="Proteomes" id="UP001620597">
    <property type="component" value="Unassembled WGS sequence"/>
</dbReference>
<dbReference type="InterPro" id="IPR025877">
    <property type="entry name" value="MobA-like_NTP_Trfase"/>
</dbReference>
<organism evidence="3 4">
    <name type="scientific">Oceanobacter antarcticus</name>
    <dbReference type="NCBI Taxonomy" id="3133425"/>
    <lineage>
        <taxon>Bacteria</taxon>
        <taxon>Pseudomonadati</taxon>
        <taxon>Pseudomonadota</taxon>
        <taxon>Gammaproteobacteria</taxon>
        <taxon>Oceanospirillales</taxon>
        <taxon>Oceanospirillaceae</taxon>
        <taxon>Oceanobacter</taxon>
    </lineage>
</organism>
<evidence type="ECO:0000259" key="2">
    <source>
        <dbReference type="Pfam" id="PF12804"/>
    </source>
</evidence>
<dbReference type="RefSeq" id="WP_416205633.1">
    <property type="nucleotide sequence ID" value="NZ_JBBKTX010000008.1"/>
</dbReference>